<dbReference type="SUPFAM" id="SSF51658">
    <property type="entry name" value="Xylose isomerase-like"/>
    <property type="match status" value="1"/>
</dbReference>
<dbReference type="RefSeq" id="WP_145076590.1">
    <property type="nucleotide sequence ID" value="NZ_CP036425.1"/>
</dbReference>
<reference evidence="2 3" key="1">
    <citation type="submission" date="2019-02" db="EMBL/GenBank/DDBJ databases">
        <title>Deep-cultivation of Planctomycetes and their phenomic and genomic characterization uncovers novel biology.</title>
        <authorList>
            <person name="Wiegand S."/>
            <person name="Jogler M."/>
            <person name="Boedeker C."/>
            <person name="Pinto D."/>
            <person name="Vollmers J."/>
            <person name="Rivas-Marin E."/>
            <person name="Kohn T."/>
            <person name="Peeters S.H."/>
            <person name="Heuer A."/>
            <person name="Rast P."/>
            <person name="Oberbeckmann S."/>
            <person name="Bunk B."/>
            <person name="Jeske O."/>
            <person name="Meyerdierks A."/>
            <person name="Storesund J.E."/>
            <person name="Kallscheuer N."/>
            <person name="Luecker S."/>
            <person name="Lage O.M."/>
            <person name="Pohl T."/>
            <person name="Merkel B.J."/>
            <person name="Hornburger P."/>
            <person name="Mueller R.-W."/>
            <person name="Bruemmer F."/>
            <person name="Labrenz M."/>
            <person name="Spormann A.M."/>
            <person name="Op den Camp H."/>
            <person name="Overmann J."/>
            <person name="Amann R."/>
            <person name="Jetten M.S.M."/>
            <person name="Mascher T."/>
            <person name="Medema M.H."/>
            <person name="Devos D.P."/>
            <person name="Kaster A.-K."/>
            <person name="Ovreas L."/>
            <person name="Rohde M."/>
            <person name="Galperin M.Y."/>
            <person name="Jogler C."/>
        </authorList>
    </citation>
    <scope>NUCLEOTIDE SEQUENCE [LARGE SCALE GENOMIC DNA]</scope>
    <source>
        <strain evidence="2 3">KS4</strain>
    </source>
</reference>
<dbReference type="OrthoDB" id="9815124at2"/>
<evidence type="ECO:0000259" key="1">
    <source>
        <dbReference type="Pfam" id="PF01261"/>
    </source>
</evidence>
<keyword evidence="3" id="KW-1185">Reference proteome</keyword>
<dbReference type="InterPro" id="IPR050312">
    <property type="entry name" value="IolE/XylAMocC-like"/>
</dbReference>
<dbReference type="KEGG" id="pcor:KS4_15510"/>
<dbReference type="InterPro" id="IPR036237">
    <property type="entry name" value="Xyl_isomerase-like_sf"/>
</dbReference>
<dbReference type="Pfam" id="PF01261">
    <property type="entry name" value="AP_endonuc_2"/>
    <property type="match status" value="1"/>
</dbReference>
<name>A0A517YTG3_9BACT</name>
<feature type="domain" description="Xylose isomerase-like TIM barrel" evidence="1">
    <location>
        <begin position="20"/>
        <end position="254"/>
    </location>
</feature>
<dbReference type="GO" id="GO:0016853">
    <property type="term" value="F:isomerase activity"/>
    <property type="evidence" value="ECO:0007669"/>
    <property type="project" value="UniProtKB-KW"/>
</dbReference>
<dbReference type="PANTHER" id="PTHR12110">
    <property type="entry name" value="HYDROXYPYRUVATE ISOMERASE"/>
    <property type="match status" value="1"/>
</dbReference>
<dbReference type="Proteomes" id="UP000317369">
    <property type="component" value="Chromosome"/>
</dbReference>
<protein>
    <submittedName>
        <fullName evidence="2">Xylose isomerase-like TIM barrel</fullName>
    </submittedName>
</protein>
<proteinExistence type="predicted"/>
<dbReference type="Gene3D" id="3.20.20.150">
    <property type="entry name" value="Divalent-metal-dependent TIM barrel enzymes"/>
    <property type="match status" value="1"/>
</dbReference>
<keyword evidence="2" id="KW-0413">Isomerase</keyword>
<organism evidence="2 3">
    <name type="scientific">Poriferisphaera corsica</name>
    <dbReference type="NCBI Taxonomy" id="2528020"/>
    <lineage>
        <taxon>Bacteria</taxon>
        <taxon>Pseudomonadati</taxon>
        <taxon>Planctomycetota</taxon>
        <taxon>Phycisphaerae</taxon>
        <taxon>Phycisphaerales</taxon>
        <taxon>Phycisphaeraceae</taxon>
        <taxon>Poriferisphaera</taxon>
    </lineage>
</organism>
<dbReference type="AlphaFoldDB" id="A0A517YTG3"/>
<dbReference type="EMBL" id="CP036425">
    <property type="protein sequence ID" value="QDU33501.1"/>
    <property type="molecule type" value="Genomic_DNA"/>
</dbReference>
<accession>A0A517YTG3</accession>
<evidence type="ECO:0000313" key="3">
    <source>
        <dbReference type="Proteomes" id="UP000317369"/>
    </source>
</evidence>
<dbReference type="PANTHER" id="PTHR12110:SF41">
    <property type="entry name" value="INOSOSE DEHYDRATASE"/>
    <property type="match status" value="1"/>
</dbReference>
<evidence type="ECO:0000313" key="2">
    <source>
        <dbReference type="EMBL" id="QDU33501.1"/>
    </source>
</evidence>
<dbReference type="InterPro" id="IPR013022">
    <property type="entry name" value="Xyl_isomerase-like_TIM-brl"/>
</dbReference>
<sequence length="270" mass="29642">MLFGGLVSITFRQLGVRDIVELVKEAGLKCIEWGSDVHVPTGDVKVADEVRKMMRDEGLRTAAYGSYYRVGEGKQKASQFERVLESAVALGAPVVRVWAGSVGTEEASEEQWGRVIEDGKRIAALSNDVGVGISFEFHNQTLTDHGEAAVRLVTSIGCENVSLYWQPLDHAMGRNPMDDLNCVADWLRDVHVFSWAKGADGGGIERQALVEREDDWRGYLKQISGVSGDHCVMIEFVKGDDPGQFLEDAAVLRKWIDEVSGGVKEDAADD</sequence>
<gene>
    <name evidence="2" type="ORF">KS4_15510</name>
</gene>